<protein>
    <recommendedName>
        <fullName evidence="4">Leucyl/phenylalanyl-tRNA--protein transferase</fullName>
        <ecNumber evidence="4">2.3.2.6</ecNumber>
    </recommendedName>
    <alternativeName>
        <fullName evidence="4">L/F-transferase</fullName>
    </alternativeName>
    <alternativeName>
        <fullName evidence="4">Leucyltransferase</fullName>
    </alternativeName>
    <alternativeName>
        <fullName evidence="4">Phenyalanyltransferase</fullName>
    </alternativeName>
</protein>
<organism evidence="5 6">
    <name type="scientific">Treponema saccharophilum DSM 2985</name>
    <dbReference type="NCBI Taxonomy" id="907348"/>
    <lineage>
        <taxon>Bacteria</taxon>
        <taxon>Pseudomonadati</taxon>
        <taxon>Spirochaetota</taxon>
        <taxon>Spirochaetia</taxon>
        <taxon>Spirochaetales</taxon>
        <taxon>Treponemataceae</taxon>
        <taxon>Treponema</taxon>
    </lineage>
</organism>
<dbReference type="OrthoDB" id="9790282at2"/>
<dbReference type="EC" id="2.3.2.6" evidence="4"/>
<dbReference type="NCBIfam" id="TIGR00667">
    <property type="entry name" value="aat"/>
    <property type="match status" value="1"/>
</dbReference>
<comment type="caution">
    <text evidence="5">The sequence shown here is derived from an EMBL/GenBank/DDBJ whole genome shotgun (WGS) entry which is preliminary data.</text>
</comment>
<comment type="catalytic activity">
    <reaction evidence="4">
        <text>N-terminal L-lysyl-[protein] + L-leucyl-tRNA(Leu) = N-terminal L-leucyl-L-lysyl-[protein] + tRNA(Leu) + H(+)</text>
        <dbReference type="Rhea" id="RHEA:12340"/>
        <dbReference type="Rhea" id="RHEA-COMP:9613"/>
        <dbReference type="Rhea" id="RHEA-COMP:9622"/>
        <dbReference type="Rhea" id="RHEA-COMP:12670"/>
        <dbReference type="Rhea" id="RHEA-COMP:12671"/>
        <dbReference type="ChEBI" id="CHEBI:15378"/>
        <dbReference type="ChEBI" id="CHEBI:65249"/>
        <dbReference type="ChEBI" id="CHEBI:78442"/>
        <dbReference type="ChEBI" id="CHEBI:78494"/>
        <dbReference type="ChEBI" id="CHEBI:133043"/>
        <dbReference type="EC" id="2.3.2.6"/>
    </reaction>
</comment>
<comment type="subcellular location">
    <subcellularLocation>
        <location evidence="4">Cytoplasm</location>
    </subcellularLocation>
</comment>
<comment type="catalytic activity">
    <reaction evidence="4">
        <text>L-phenylalanyl-tRNA(Phe) + an N-terminal L-alpha-aminoacyl-[protein] = an N-terminal L-phenylalanyl-L-alpha-aminoacyl-[protein] + tRNA(Phe)</text>
        <dbReference type="Rhea" id="RHEA:43632"/>
        <dbReference type="Rhea" id="RHEA-COMP:9668"/>
        <dbReference type="Rhea" id="RHEA-COMP:9699"/>
        <dbReference type="Rhea" id="RHEA-COMP:10636"/>
        <dbReference type="Rhea" id="RHEA-COMP:10637"/>
        <dbReference type="ChEBI" id="CHEBI:78442"/>
        <dbReference type="ChEBI" id="CHEBI:78531"/>
        <dbReference type="ChEBI" id="CHEBI:78597"/>
        <dbReference type="ChEBI" id="CHEBI:83561"/>
        <dbReference type="EC" id="2.3.2.6"/>
    </reaction>
</comment>
<evidence type="ECO:0000256" key="2">
    <source>
        <dbReference type="ARBA" id="ARBA00022679"/>
    </source>
</evidence>
<sequence>MENDVIDPGRILPFRSPVDEHGGIVGISDDISMQRLYSAYMQGVFPWFDEDDGEPVVWYCPPVRFCMDSRDFHVPKSLRRFLKKTPFTYTMDNDFAAVIDGCRRMGRKGQDGTWIGDKMVRAYCRFHELGFAHSVEAWHDGKLAGGFYGVLIGSVFCGESMFTVESGSSKSAFALFADAFFASGGKLIDSQVYTDNIARYGAKEIIRDEFLFMERACLAVPLFADIRQEFSRVCGGVRP</sequence>
<dbReference type="InterPro" id="IPR042221">
    <property type="entry name" value="Leu/Phe-tRNA_Trfase_N"/>
</dbReference>
<proteinExistence type="inferred from homology"/>
<dbReference type="InterPro" id="IPR042203">
    <property type="entry name" value="Leu/Phe-tRNA_Trfase_C"/>
</dbReference>
<dbReference type="Gene3D" id="3.40.630.70">
    <property type="entry name" value="Leucyl/phenylalanyl-tRNA-protein transferase, C-terminal domain"/>
    <property type="match status" value="1"/>
</dbReference>
<keyword evidence="6" id="KW-1185">Reference proteome</keyword>
<dbReference type="HAMAP" id="MF_00688">
    <property type="entry name" value="Leu_Phe_trans"/>
    <property type="match status" value="1"/>
</dbReference>
<accession>H7EJW7</accession>
<dbReference type="InterPro" id="IPR004616">
    <property type="entry name" value="Leu/Phe-tRNA_Trfase"/>
</dbReference>
<dbReference type="GO" id="GO:0005737">
    <property type="term" value="C:cytoplasm"/>
    <property type="evidence" value="ECO:0007669"/>
    <property type="project" value="UniProtKB-SubCell"/>
</dbReference>
<name>H7EJW7_9SPIR</name>
<dbReference type="PANTHER" id="PTHR30098">
    <property type="entry name" value="LEUCYL/PHENYLALANYL-TRNA--PROTEIN TRANSFERASE"/>
    <property type="match status" value="1"/>
</dbReference>
<dbReference type="Gene3D" id="3.30.70.3550">
    <property type="entry name" value="Leucyl/phenylalanyl-tRNA-protein transferase, N-terminal domain"/>
    <property type="match status" value="1"/>
</dbReference>
<evidence type="ECO:0000313" key="6">
    <source>
        <dbReference type="Proteomes" id="UP000003571"/>
    </source>
</evidence>
<evidence type="ECO:0000256" key="3">
    <source>
        <dbReference type="ARBA" id="ARBA00023315"/>
    </source>
</evidence>
<dbReference type="InterPro" id="IPR016181">
    <property type="entry name" value="Acyl_CoA_acyltransferase"/>
</dbReference>
<dbReference type="AlphaFoldDB" id="H7EJW7"/>
<reference evidence="5 6" key="1">
    <citation type="submission" date="2011-09" db="EMBL/GenBank/DDBJ databases">
        <title>The draft genome of Treponema saccharophilum DSM 2985.</title>
        <authorList>
            <consortium name="US DOE Joint Genome Institute (JGI-PGF)"/>
            <person name="Lucas S."/>
            <person name="Copeland A."/>
            <person name="Lapidus A."/>
            <person name="Glavina del Rio T."/>
            <person name="Dalin E."/>
            <person name="Tice H."/>
            <person name="Bruce D."/>
            <person name="Goodwin L."/>
            <person name="Pitluck S."/>
            <person name="Peters L."/>
            <person name="Kyrpides N."/>
            <person name="Mavromatis K."/>
            <person name="Ivanova N."/>
            <person name="Markowitz V."/>
            <person name="Cheng J.-F."/>
            <person name="Hugenholtz P."/>
            <person name="Woyke T."/>
            <person name="Wu D."/>
            <person name="Gronow S."/>
            <person name="Wellnitz S."/>
            <person name="Brambilla E."/>
            <person name="Klenk H.-P."/>
            <person name="Eisen J.A."/>
        </authorList>
    </citation>
    <scope>NUCLEOTIDE SEQUENCE [LARGE SCALE GENOMIC DNA]</scope>
    <source>
        <strain evidence="5 6">DSM 2985</strain>
    </source>
</reference>
<dbReference type="GO" id="GO:0030163">
    <property type="term" value="P:protein catabolic process"/>
    <property type="evidence" value="ECO:0007669"/>
    <property type="project" value="UniProtKB-UniRule"/>
</dbReference>
<comment type="function">
    <text evidence="4">Functions in the N-end rule pathway of protein degradation where it conjugates Leu, Phe and, less efficiently, Met from aminoacyl-tRNAs to the N-termini of proteins containing an N-terminal arginine or lysine.</text>
</comment>
<keyword evidence="1 4" id="KW-0963">Cytoplasm</keyword>
<comment type="catalytic activity">
    <reaction evidence="4">
        <text>N-terminal L-arginyl-[protein] + L-leucyl-tRNA(Leu) = N-terminal L-leucyl-L-arginyl-[protein] + tRNA(Leu) + H(+)</text>
        <dbReference type="Rhea" id="RHEA:50416"/>
        <dbReference type="Rhea" id="RHEA-COMP:9613"/>
        <dbReference type="Rhea" id="RHEA-COMP:9622"/>
        <dbReference type="Rhea" id="RHEA-COMP:12672"/>
        <dbReference type="Rhea" id="RHEA-COMP:12673"/>
        <dbReference type="ChEBI" id="CHEBI:15378"/>
        <dbReference type="ChEBI" id="CHEBI:64719"/>
        <dbReference type="ChEBI" id="CHEBI:78442"/>
        <dbReference type="ChEBI" id="CHEBI:78494"/>
        <dbReference type="ChEBI" id="CHEBI:133044"/>
        <dbReference type="EC" id="2.3.2.6"/>
    </reaction>
</comment>
<dbReference type="STRING" id="907348.TresaDRAFT_1390"/>
<evidence type="ECO:0000256" key="1">
    <source>
        <dbReference type="ARBA" id="ARBA00022490"/>
    </source>
</evidence>
<dbReference type="PANTHER" id="PTHR30098:SF2">
    <property type="entry name" value="LEUCYL_PHENYLALANYL-TRNA--PROTEIN TRANSFERASE"/>
    <property type="match status" value="1"/>
</dbReference>
<evidence type="ECO:0000256" key="4">
    <source>
        <dbReference type="HAMAP-Rule" id="MF_00688"/>
    </source>
</evidence>
<dbReference type="EMBL" id="AGRW01000043">
    <property type="protein sequence ID" value="EIC02054.1"/>
    <property type="molecule type" value="Genomic_DNA"/>
</dbReference>
<gene>
    <name evidence="4" type="primary">aat</name>
    <name evidence="5" type="ORF">TresaDRAFT_1390</name>
</gene>
<dbReference type="eggNOG" id="COG2360">
    <property type="taxonomic scope" value="Bacteria"/>
</dbReference>
<evidence type="ECO:0000313" key="5">
    <source>
        <dbReference type="EMBL" id="EIC02054.1"/>
    </source>
</evidence>
<dbReference type="GO" id="GO:0008914">
    <property type="term" value="F:leucyl-tRNA--protein transferase activity"/>
    <property type="evidence" value="ECO:0007669"/>
    <property type="project" value="UniProtKB-UniRule"/>
</dbReference>
<dbReference type="PATRIC" id="fig|907348.3.peg.1162"/>
<keyword evidence="3 4" id="KW-0012">Acyltransferase</keyword>
<keyword evidence="2 4" id="KW-0808">Transferase</keyword>
<comment type="similarity">
    <text evidence="4">Belongs to the L/F-transferase family.</text>
</comment>
<dbReference type="Pfam" id="PF03588">
    <property type="entry name" value="Leu_Phe_trans"/>
    <property type="match status" value="1"/>
</dbReference>
<dbReference type="SUPFAM" id="SSF55729">
    <property type="entry name" value="Acyl-CoA N-acyltransferases (Nat)"/>
    <property type="match status" value="1"/>
</dbReference>
<dbReference type="Proteomes" id="UP000003571">
    <property type="component" value="Unassembled WGS sequence"/>
</dbReference>
<dbReference type="RefSeq" id="WP_002703692.1">
    <property type="nucleotide sequence ID" value="NZ_AGRW01000043.1"/>
</dbReference>